<evidence type="ECO:0000313" key="3">
    <source>
        <dbReference type="Proteomes" id="UP000663832"/>
    </source>
</evidence>
<reference evidence="2" key="1">
    <citation type="submission" date="2021-02" db="EMBL/GenBank/DDBJ databases">
        <authorList>
            <person name="Nowell W R."/>
        </authorList>
    </citation>
    <scope>NUCLEOTIDE SEQUENCE</scope>
</reference>
<dbReference type="OrthoDB" id="9986971at2759"/>
<evidence type="ECO:0000256" key="1">
    <source>
        <dbReference type="SAM" id="MobiDB-lite"/>
    </source>
</evidence>
<organism evidence="2 3">
    <name type="scientific">Adineta steineri</name>
    <dbReference type="NCBI Taxonomy" id="433720"/>
    <lineage>
        <taxon>Eukaryota</taxon>
        <taxon>Metazoa</taxon>
        <taxon>Spiralia</taxon>
        <taxon>Gnathifera</taxon>
        <taxon>Rotifera</taxon>
        <taxon>Eurotatoria</taxon>
        <taxon>Bdelloidea</taxon>
        <taxon>Adinetida</taxon>
        <taxon>Adinetidae</taxon>
        <taxon>Adineta</taxon>
    </lineage>
</organism>
<evidence type="ECO:0000313" key="2">
    <source>
        <dbReference type="EMBL" id="CAF1453934.1"/>
    </source>
</evidence>
<comment type="caution">
    <text evidence="2">The sequence shown here is derived from an EMBL/GenBank/DDBJ whole genome shotgun (WGS) entry which is preliminary data.</text>
</comment>
<dbReference type="AlphaFoldDB" id="A0A815PU05"/>
<feature type="region of interest" description="Disordered" evidence="1">
    <location>
        <begin position="1"/>
        <end position="23"/>
    </location>
</feature>
<protein>
    <submittedName>
        <fullName evidence="2">Uncharacterized protein</fullName>
    </submittedName>
</protein>
<dbReference type="Proteomes" id="UP000663832">
    <property type="component" value="Unassembled WGS sequence"/>
</dbReference>
<dbReference type="EMBL" id="CAJNOM010000467">
    <property type="protein sequence ID" value="CAF1453934.1"/>
    <property type="molecule type" value="Genomic_DNA"/>
</dbReference>
<accession>A0A815PU05</accession>
<name>A0A815PU05_9BILA</name>
<sequence length="183" mass="20350">MSEIPYGPLSETNSTPRNSVSVTIPRDSVGTVNSSYTIINTGTDNPSYLCRICKSKLFKKQELDHTPIDCLSQRCELLESENVKLKDRDMKSRIQIKELETKLTALEDAIKGLTAPKQEQAAPFNFSSGQKVRNPFKKAQSVDVVARNNSEINYDNILPPKQRSGSRERVGLFGSLGAASQMR</sequence>
<keyword evidence="3" id="KW-1185">Reference proteome</keyword>
<feature type="compositionally biased region" description="Polar residues" evidence="1">
    <location>
        <begin position="10"/>
        <end position="22"/>
    </location>
</feature>
<proteinExistence type="predicted"/>
<gene>
    <name evidence="2" type="ORF">QVE165_LOCUS40478</name>
</gene>